<accession>A0A1G9VN72</accession>
<dbReference type="AlphaFoldDB" id="A0A1G9VN72"/>
<dbReference type="OrthoDB" id="225920at2157"/>
<name>A0A1G9VN72_9EURY</name>
<dbReference type="RefSeq" id="WP_089732383.1">
    <property type="nucleotide sequence ID" value="NZ_FNIA01000006.1"/>
</dbReference>
<evidence type="ECO:0000313" key="1">
    <source>
        <dbReference type="EMBL" id="SDM73265.1"/>
    </source>
</evidence>
<gene>
    <name evidence="1" type="ORF">SAMN05192554_106188</name>
</gene>
<sequence length="105" mass="12635">MTEFDPERFEAEKYVDYFPQLQRAYKNAFETMNEEFDSTLIHGIDQQVLNESEPFYDEDEGFTVELPDDPYDRLTAVVVDEEKFDAVMERYREEIRSELRRVFGL</sequence>
<keyword evidence="2" id="KW-1185">Reference proteome</keyword>
<dbReference type="InterPro" id="IPR043952">
    <property type="entry name" value="DUF5783"/>
</dbReference>
<dbReference type="Proteomes" id="UP000199370">
    <property type="component" value="Unassembled WGS sequence"/>
</dbReference>
<dbReference type="Pfam" id="PF19095">
    <property type="entry name" value="DUF5783"/>
    <property type="match status" value="1"/>
</dbReference>
<organism evidence="1 2">
    <name type="scientific">Haloarchaeobius iranensis</name>
    <dbReference type="NCBI Taxonomy" id="996166"/>
    <lineage>
        <taxon>Archaea</taxon>
        <taxon>Methanobacteriati</taxon>
        <taxon>Methanobacteriota</taxon>
        <taxon>Stenosarchaea group</taxon>
        <taxon>Halobacteria</taxon>
        <taxon>Halobacteriales</taxon>
        <taxon>Halorubellaceae</taxon>
        <taxon>Haloarchaeobius</taxon>
    </lineage>
</organism>
<evidence type="ECO:0000313" key="2">
    <source>
        <dbReference type="Proteomes" id="UP000199370"/>
    </source>
</evidence>
<dbReference type="EMBL" id="FNIA01000006">
    <property type="protein sequence ID" value="SDM73265.1"/>
    <property type="molecule type" value="Genomic_DNA"/>
</dbReference>
<protein>
    <submittedName>
        <fullName evidence="1">Uncharacterized protein</fullName>
    </submittedName>
</protein>
<reference evidence="1 2" key="1">
    <citation type="submission" date="2016-10" db="EMBL/GenBank/DDBJ databases">
        <authorList>
            <person name="de Groot N.N."/>
        </authorList>
    </citation>
    <scope>NUCLEOTIDE SEQUENCE [LARGE SCALE GENOMIC DNA]</scope>
    <source>
        <strain evidence="2">EB21,IBRC-M 10013,KCTC 4048</strain>
    </source>
</reference>
<proteinExistence type="predicted"/>